<evidence type="ECO:0000313" key="3">
    <source>
        <dbReference type="EMBL" id="CAD7660747.1"/>
    </source>
</evidence>
<name>A0A7R9MK43_9ACAR</name>
<dbReference type="PANTHER" id="PTHR16263:SF4">
    <property type="entry name" value="TETRATRICOPEPTIDE REPEAT PROTEIN 38"/>
    <property type="match status" value="1"/>
</dbReference>
<dbReference type="EMBL" id="OC935988">
    <property type="protein sequence ID" value="CAD7660747.1"/>
    <property type="molecule type" value="Genomic_DNA"/>
</dbReference>
<accession>A0A7R9MK43</accession>
<dbReference type="Proteomes" id="UP000728032">
    <property type="component" value="Unassembled WGS sequence"/>
</dbReference>
<dbReference type="OrthoDB" id="1427555at2759"/>
<reference evidence="3" key="1">
    <citation type="submission" date="2020-11" db="EMBL/GenBank/DDBJ databases">
        <authorList>
            <person name="Tran Van P."/>
        </authorList>
    </citation>
    <scope>NUCLEOTIDE SEQUENCE</scope>
</reference>
<gene>
    <name evidence="3" type="ORF">ONB1V03_LOCUS17310</name>
</gene>
<dbReference type="InterPro" id="IPR033891">
    <property type="entry name" value="TTC38"/>
</dbReference>
<keyword evidence="4" id="KW-1185">Reference proteome</keyword>
<evidence type="ECO:0000256" key="2">
    <source>
        <dbReference type="ARBA" id="ARBA00022803"/>
    </source>
</evidence>
<proteinExistence type="predicted"/>
<evidence type="ECO:0000313" key="4">
    <source>
        <dbReference type="Proteomes" id="UP000728032"/>
    </source>
</evidence>
<organism evidence="3">
    <name type="scientific">Oppiella nova</name>
    <dbReference type="NCBI Taxonomy" id="334625"/>
    <lineage>
        <taxon>Eukaryota</taxon>
        <taxon>Metazoa</taxon>
        <taxon>Ecdysozoa</taxon>
        <taxon>Arthropoda</taxon>
        <taxon>Chelicerata</taxon>
        <taxon>Arachnida</taxon>
        <taxon>Acari</taxon>
        <taxon>Acariformes</taxon>
        <taxon>Sarcoptiformes</taxon>
        <taxon>Oribatida</taxon>
        <taxon>Brachypylina</taxon>
        <taxon>Oppioidea</taxon>
        <taxon>Oppiidae</taxon>
        <taxon>Oppiella</taxon>
    </lineage>
</organism>
<sequence length="260" mass="29175">MRCEGQLITRVNPPSYTYTTVTHTTTAHSVINNNCDNTSSQTMFRDNWRGCAEWRAEGLPIKSSSSDAAVKLYDAAVTQMFSQEWRAEGLPIKSSSSDAAVKLYDAAVTQLIGWYDDPNMGGLAKTCDDMLRADPHFVLGRSFSLGLELIGTGTTVRLDRDLKKQLEELVETADKNKDKLEDREYKHVKAIERFACGDWGGASDIWEQILVDNPTDLQALKFSHDSLFYLGKSTQIRDSIARVLPVWKQSSLPLKRFSNL</sequence>
<dbReference type="EMBL" id="CAJPVJ010021163">
    <property type="protein sequence ID" value="CAG2177883.1"/>
    <property type="molecule type" value="Genomic_DNA"/>
</dbReference>
<keyword evidence="1" id="KW-0677">Repeat</keyword>
<protein>
    <submittedName>
        <fullName evidence="3">Uncharacterized protein</fullName>
    </submittedName>
</protein>
<dbReference type="PANTHER" id="PTHR16263">
    <property type="entry name" value="TETRATRICOPEPTIDE REPEAT PROTEIN 38"/>
    <property type="match status" value="1"/>
</dbReference>
<evidence type="ECO:0000256" key="1">
    <source>
        <dbReference type="ARBA" id="ARBA00022737"/>
    </source>
</evidence>
<dbReference type="AlphaFoldDB" id="A0A7R9MK43"/>
<keyword evidence="2" id="KW-0802">TPR repeat</keyword>